<feature type="region of interest" description="Disordered" evidence="2">
    <location>
        <begin position="731"/>
        <end position="752"/>
    </location>
</feature>
<dbReference type="GO" id="GO:0006310">
    <property type="term" value="P:DNA recombination"/>
    <property type="evidence" value="ECO:0007669"/>
    <property type="project" value="UniProtKB-KW"/>
</dbReference>
<dbReference type="Proteomes" id="UP001152607">
    <property type="component" value="Unassembled WGS sequence"/>
</dbReference>
<dbReference type="GO" id="GO:0015074">
    <property type="term" value="P:DNA integration"/>
    <property type="evidence" value="ECO:0007669"/>
    <property type="project" value="InterPro"/>
</dbReference>
<feature type="region of interest" description="Disordered" evidence="2">
    <location>
        <begin position="1"/>
        <end position="35"/>
    </location>
</feature>
<evidence type="ECO:0000313" key="4">
    <source>
        <dbReference type="Proteomes" id="UP001152607"/>
    </source>
</evidence>
<protein>
    <submittedName>
        <fullName evidence="3">Uncharacterized protein</fullName>
    </submittedName>
</protein>
<dbReference type="Gene3D" id="1.10.443.10">
    <property type="entry name" value="Intergrase catalytic core"/>
    <property type="match status" value="1"/>
</dbReference>
<name>A0A9W4UK33_9PLEO</name>
<dbReference type="PANTHER" id="PTHR37535:SF3">
    <property type="entry name" value="FLUG DOMAIN-CONTAINING PROTEIN"/>
    <property type="match status" value="1"/>
</dbReference>
<keyword evidence="4" id="KW-1185">Reference proteome</keyword>
<dbReference type="Pfam" id="PF11917">
    <property type="entry name" value="DUF3435"/>
    <property type="match status" value="1"/>
</dbReference>
<dbReference type="AlphaFoldDB" id="A0A9W4UK33"/>
<feature type="region of interest" description="Disordered" evidence="2">
    <location>
        <begin position="886"/>
        <end position="907"/>
    </location>
</feature>
<evidence type="ECO:0000256" key="1">
    <source>
        <dbReference type="ARBA" id="ARBA00023172"/>
    </source>
</evidence>
<dbReference type="PANTHER" id="PTHR37535">
    <property type="entry name" value="FLUG DOMAIN PROTEIN"/>
    <property type="match status" value="1"/>
</dbReference>
<sequence length="926" mass="105653">MGRKTDRSRNLQLKGLIGSKLGSKQHQTSKKSLSAASKKNYDDAEQLWSSFCSFIQRPAILTFETPIPDTDTLKQFMEWWYAGSEGRIKKSPSLASTEVVWQRIQAIIFRKTNKRVPKVVSEDVYAYIRNELTDEYGIPTDRMRKDACDATVFNDLVTQLHIHDSEEIPHERERLSMHFFLMWCFFSAGRPGAIVPTGYYPNIHLVYEDIQCILMRMGDDTQKFGIVACQRWMKGKKQQVSSNLRLLWLEEPDISCCIVSSLLAFAIADGAFADVQCQKDLNDMKLDSAEDMRVIPYKQSFLQTPFLRDEEGQPISYSRFWYLLRDLSHRAGYKNHIRPYDIRRGTANNIDENAKDTERNQILGQSSKAIYQKYYQHEISMVDIKGLVLRGKQDPGFTTAALRRNLRLQRIPTRLPSRKHREFMQRWRELAAENPNQTDILGKRERTKAWKELLSDWNERRTRDTGSVCTGRTTKISSSIELLGDLDDPETKAGVLGRLDPNRRYIRDEISSGALYSLRSSPSFQCMINLCSDDYRPAGLFYTGEDPITKDTGCTECRFCHKDMDQLHSLQKCLHAHDCAAMARRLSSERPWKPRLCHRCNIWFNTLPQYREHCKAHLEDLDMYCGILRLRHTVISAGRCPFCLGDKKLQNWGEYEKVVTAYLTTTSFETHLRAHTSPLLQELSKVQKCPHPNCALGPQFSSGDLLHHFWDDHGIVVDFWGTKLPRDTAKPIADDMGNDIPKKKTPKRTCSSPEYEGFETIIEGIKVSTEGVRAETSSQSMIGVYSSTSDNNAQPLSKQVPYGIERLEEITSYSEASLEISSNMSSGGLATGSMIDPLLLRIDEDGSNQIECQWFEQIIVDIDAPSGISKCTPGAKTGMHSFLWKPRTNRKKAKRSSDSKSTRDEIASQNEAVRAALGLGGSYAWM</sequence>
<organism evidence="3 4">
    <name type="scientific">Periconia digitata</name>
    <dbReference type="NCBI Taxonomy" id="1303443"/>
    <lineage>
        <taxon>Eukaryota</taxon>
        <taxon>Fungi</taxon>
        <taxon>Dikarya</taxon>
        <taxon>Ascomycota</taxon>
        <taxon>Pezizomycotina</taxon>
        <taxon>Dothideomycetes</taxon>
        <taxon>Pleosporomycetidae</taxon>
        <taxon>Pleosporales</taxon>
        <taxon>Massarineae</taxon>
        <taxon>Periconiaceae</taxon>
        <taxon>Periconia</taxon>
    </lineage>
</organism>
<comment type="caution">
    <text evidence="3">The sequence shown here is derived from an EMBL/GenBank/DDBJ whole genome shotgun (WGS) entry which is preliminary data.</text>
</comment>
<accession>A0A9W4UK33</accession>
<dbReference type="EMBL" id="CAOQHR010000008">
    <property type="protein sequence ID" value="CAI6338093.1"/>
    <property type="molecule type" value="Genomic_DNA"/>
</dbReference>
<evidence type="ECO:0000256" key="2">
    <source>
        <dbReference type="SAM" id="MobiDB-lite"/>
    </source>
</evidence>
<evidence type="ECO:0000313" key="3">
    <source>
        <dbReference type="EMBL" id="CAI6338093.1"/>
    </source>
</evidence>
<gene>
    <name evidence="3" type="ORF">PDIGIT_LOCUS11217</name>
</gene>
<proteinExistence type="predicted"/>
<keyword evidence="1" id="KW-0233">DNA recombination</keyword>
<dbReference type="SUPFAM" id="SSF56349">
    <property type="entry name" value="DNA breaking-rejoining enzymes"/>
    <property type="match status" value="1"/>
</dbReference>
<dbReference type="GO" id="GO:0003677">
    <property type="term" value="F:DNA binding"/>
    <property type="evidence" value="ECO:0007669"/>
    <property type="project" value="InterPro"/>
</dbReference>
<dbReference type="InterPro" id="IPR013762">
    <property type="entry name" value="Integrase-like_cat_sf"/>
</dbReference>
<dbReference type="InterPro" id="IPR021842">
    <property type="entry name" value="DUF3435"/>
</dbReference>
<dbReference type="InterPro" id="IPR011010">
    <property type="entry name" value="DNA_brk_join_enz"/>
</dbReference>
<reference evidence="3" key="1">
    <citation type="submission" date="2023-01" db="EMBL/GenBank/DDBJ databases">
        <authorList>
            <person name="Van Ghelder C."/>
            <person name="Rancurel C."/>
        </authorList>
    </citation>
    <scope>NUCLEOTIDE SEQUENCE</scope>
    <source>
        <strain evidence="3">CNCM I-4278</strain>
    </source>
</reference>
<dbReference type="OrthoDB" id="3437109at2759"/>
<feature type="compositionally biased region" description="Basic and acidic residues" evidence="2">
    <location>
        <begin position="895"/>
        <end position="906"/>
    </location>
</feature>